<keyword evidence="5 6" id="KW-0472">Membrane</keyword>
<dbReference type="SUPFAM" id="SSF103473">
    <property type="entry name" value="MFS general substrate transporter"/>
    <property type="match status" value="1"/>
</dbReference>
<evidence type="ECO:0000256" key="4">
    <source>
        <dbReference type="ARBA" id="ARBA00022989"/>
    </source>
</evidence>
<dbReference type="InterPro" id="IPR036259">
    <property type="entry name" value="MFS_trans_sf"/>
</dbReference>
<gene>
    <name evidence="7" type="ORF">WG66_4218</name>
</gene>
<dbReference type="PANTHER" id="PTHR43791:SF70">
    <property type="entry name" value="MAJOR FACILITATOR SUPERFAMILY (MFS) PROFILE DOMAIN-CONTAINING PROTEIN"/>
    <property type="match status" value="1"/>
</dbReference>
<dbReference type="Proteomes" id="UP000054988">
    <property type="component" value="Unassembled WGS sequence"/>
</dbReference>
<dbReference type="EMBL" id="LATX01001228">
    <property type="protein sequence ID" value="KTB43208.1"/>
    <property type="molecule type" value="Genomic_DNA"/>
</dbReference>
<dbReference type="Gene3D" id="1.20.1250.20">
    <property type="entry name" value="MFS general substrate transporter like domains"/>
    <property type="match status" value="2"/>
</dbReference>
<feature type="transmembrane region" description="Helical" evidence="6">
    <location>
        <begin position="170"/>
        <end position="191"/>
    </location>
</feature>
<reference evidence="7 8" key="1">
    <citation type="submission" date="2015-12" db="EMBL/GenBank/DDBJ databases">
        <title>Draft genome sequence of Moniliophthora roreri, the causal agent of frosty pod rot of cacao.</title>
        <authorList>
            <person name="Aime M.C."/>
            <person name="Diaz-Valderrama J.R."/>
            <person name="Kijpornyongpan T."/>
            <person name="Phillips-Mora W."/>
        </authorList>
    </citation>
    <scope>NUCLEOTIDE SEQUENCE [LARGE SCALE GENOMIC DNA]</scope>
    <source>
        <strain evidence="7 8">MCA 2952</strain>
    </source>
</reference>
<keyword evidence="3 6" id="KW-0812">Transmembrane</keyword>
<evidence type="ECO:0000256" key="3">
    <source>
        <dbReference type="ARBA" id="ARBA00022692"/>
    </source>
</evidence>
<feature type="transmembrane region" description="Helical" evidence="6">
    <location>
        <begin position="362"/>
        <end position="384"/>
    </location>
</feature>
<feature type="transmembrane region" description="Helical" evidence="6">
    <location>
        <begin position="396"/>
        <end position="417"/>
    </location>
</feature>
<feature type="transmembrane region" description="Helical" evidence="6">
    <location>
        <begin position="145"/>
        <end position="163"/>
    </location>
</feature>
<keyword evidence="2" id="KW-0813">Transport</keyword>
<evidence type="ECO:0000313" key="8">
    <source>
        <dbReference type="Proteomes" id="UP000054988"/>
    </source>
</evidence>
<name>A0A0W0G421_MONRR</name>
<comment type="subcellular location">
    <subcellularLocation>
        <location evidence="1">Membrane</location>
        <topology evidence="1">Multi-pass membrane protein</topology>
    </subcellularLocation>
</comment>
<evidence type="ECO:0000256" key="1">
    <source>
        <dbReference type="ARBA" id="ARBA00004141"/>
    </source>
</evidence>
<organism evidence="7 8">
    <name type="scientific">Moniliophthora roreri</name>
    <name type="common">Frosty pod rot fungus</name>
    <name type="synonym">Monilia roreri</name>
    <dbReference type="NCBI Taxonomy" id="221103"/>
    <lineage>
        <taxon>Eukaryota</taxon>
        <taxon>Fungi</taxon>
        <taxon>Dikarya</taxon>
        <taxon>Basidiomycota</taxon>
        <taxon>Agaricomycotina</taxon>
        <taxon>Agaricomycetes</taxon>
        <taxon>Agaricomycetidae</taxon>
        <taxon>Agaricales</taxon>
        <taxon>Marasmiineae</taxon>
        <taxon>Marasmiaceae</taxon>
        <taxon>Moniliophthora</taxon>
    </lineage>
</organism>
<feature type="transmembrane region" description="Helical" evidence="6">
    <location>
        <begin position="271"/>
        <end position="291"/>
    </location>
</feature>
<dbReference type="GO" id="GO:0022857">
    <property type="term" value="F:transmembrane transporter activity"/>
    <property type="evidence" value="ECO:0007669"/>
    <property type="project" value="InterPro"/>
</dbReference>
<dbReference type="PANTHER" id="PTHR43791">
    <property type="entry name" value="PERMEASE-RELATED"/>
    <property type="match status" value="1"/>
</dbReference>
<comment type="caution">
    <text evidence="7">The sequence shown here is derived from an EMBL/GenBank/DDBJ whole genome shotgun (WGS) entry which is preliminary data.</text>
</comment>
<feature type="transmembrane region" description="Helical" evidence="6">
    <location>
        <begin position="203"/>
        <end position="223"/>
    </location>
</feature>
<sequence length="489" mass="54384">MSSNSDEKPVEGAVSPGGEVEVLVHVGVLTKTDAKGIIYSFQKSLDTYYKDYQKCLELELSITPEQNQRLKKKIDWVILPIFLITVTLQSLDRSALNYANLLGLRRDLKLTGTQFSWLAGIVSIGYFLGEYPITYAIGRYPSQRIMSATIALWGLTVLLFPLCKTFQSAWWSGHMISGILGSLISVGFVGIDDKAPGPRKWQYLYYILGPVTIAWGVVVWFYLPDSPARAWFLSPEDRLLCVKRVSENHTGIKNKEFKADQAWATLRDPKLYLIVLAAVGGSFPAFVIQVFSTQIIHEMGFSETNALLLKIVEHVVAIVALASAAYINCKYQNSKLITATVGNVICIVAAALMGYLPTEMKWIRLVAFWCLGAHSISFVTGLLIVTSNMAGFTHKVIAHAITFMVICLSTLGAPFTVKQNEAPRFPTAMATLVTGWSLKFVAQVLLLIYLVRSNARRNKEYGPPDDAASREAGMQDMTEFQNKARRYVH</sequence>
<evidence type="ECO:0000256" key="5">
    <source>
        <dbReference type="ARBA" id="ARBA00023136"/>
    </source>
</evidence>
<protein>
    <submittedName>
        <fullName evidence="7">Uncharacterized protein</fullName>
    </submittedName>
</protein>
<accession>A0A0W0G421</accession>
<dbReference type="GO" id="GO:0016020">
    <property type="term" value="C:membrane"/>
    <property type="evidence" value="ECO:0007669"/>
    <property type="project" value="UniProtKB-SubCell"/>
</dbReference>
<evidence type="ECO:0000256" key="6">
    <source>
        <dbReference type="SAM" id="Phobius"/>
    </source>
</evidence>
<evidence type="ECO:0000313" key="7">
    <source>
        <dbReference type="EMBL" id="KTB43208.1"/>
    </source>
</evidence>
<evidence type="ECO:0000256" key="2">
    <source>
        <dbReference type="ARBA" id="ARBA00022448"/>
    </source>
</evidence>
<feature type="transmembrane region" description="Helical" evidence="6">
    <location>
        <begin position="311"/>
        <end position="329"/>
    </location>
</feature>
<feature type="transmembrane region" description="Helical" evidence="6">
    <location>
        <begin position="429"/>
        <end position="451"/>
    </location>
</feature>
<keyword evidence="4 6" id="KW-1133">Transmembrane helix</keyword>
<dbReference type="Pfam" id="PF07690">
    <property type="entry name" value="MFS_1"/>
    <property type="match status" value="1"/>
</dbReference>
<dbReference type="InterPro" id="IPR011701">
    <property type="entry name" value="MFS"/>
</dbReference>
<proteinExistence type="predicted"/>
<dbReference type="AlphaFoldDB" id="A0A0W0G421"/>
<feature type="transmembrane region" description="Helical" evidence="6">
    <location>
        <begin position="115"/>
        <end position="133"/>
    </location>
</feature>
<feature type="transmembrane region" description="Helical" evidence="6">
    <location>
        <begin position="336"/>
        <end position="356"/>
    </location>
</feature>